<feature type="transmembrane region" description="Helical" evidence="12">
    <location>
        <begin position="331"/>
        <end position="349"/>
    </location>
</feature>
<dbReference type="InterPro" id="IPR010227">
    <property type="entry name" value="NADH_Q_OxRdtase_chainM/4"/>
</dbReference>
<evidence type="ECO:0000256" key="3">
    <source>
        <dbReference type="ARBA" id="ARBA00019906"/>
    </source>
</evidence>
<evidence type="ECO:0000256" key="5">
    <source>
        <dbReference type="ARBA" id="ARBA00022967"/>
    </source>
</evidence>
<evidence type="ECO:0000256" key="8">
    <source>
        <dbReference type="ARBA" id="ARBA00023136"/>
    </source>
</evidence>
<dbReference type="Proteomes" id="UP000019184">
    <property type="component" value="Unassembled WGS sequence"/>
</dbReference>
<dbReference type="PANTHER" id="PTHR43507">
    <property type="entry name" value="NADH-UBIQUINONE OXIDOREDUCTASE CHAIN 4"/>
    <property type="match status" value="1"/>
</dbReference>
<dbReference type="GO" id="GO:0003954">
    <property type="term" value="F:NADH dehydrogenase activity"/>
    <property type="evidence" value="ECO:0007669"/>
    <property type="project" value="TreeGrafter"/>
</dbReference>
<comment type="subcellular location">
    <subcellularLocation>
        <location evidence="1">Endomembrane system</location>
        <topology evidence="1">Multi-pass membrane protein</topology>
    </subcellularLocation>
    <subcellularLocation>
        <location evidence="11">Membrane</location>
        <topology evidence="11">Multi-pass membrane protein</topology>
    </subcellularLocation>
</comment>
<accession>A0A7U7GFI5</accession>
<feature type="transmembrane region" description="Helical" evidence="12">
    <location>
        <begin position="271"/>
        <end position="292"/>
    </location>
</feature>
<comment type="similarity">
    <text evidence="2">Belongs to the complex I subunit 4 family.</text>
</comment>
<dbReference type="GO" id="GO:0042773">
    <property type="term" value="P:ATP synthesis coupled electron transport"/>
    <property type="evidence" value="ECO:0007669"/>
    <property type="project" value="InterPro"/>
</dbReference>
<proteinExistence type="inferred from homology"/>
<dbReference type="GO" id="GO:0012505">
    <property type="term" value="C:endomembrane system"/>
    <property type="evidence" value="ECO:0007669"/>
    <property type="project" value="UniProtKB-SubCell"/>
</dbReference>
<dbReference type="GO" id="GO:0016020">
    <property type="term" value="C:membrane"/>
    <property type="evidence" value="ECO:0007669"/>
    <property type="project" value="UniProtKB-SubCell"/>
</dbReference>
<dbReference type="EMBL" id="CBTK010000302">
    <property type="protein sequence ID" value="CDH47457.1"/>
    <property type="molecule type" value="Genomic_DNA"/>
</dbReference>
<organism evidence="15 16">
    <name type="scientific">Candidatus Contendobacter odensis Run_B_J11</name>
    <dbReference type="NCBI Taxonomy" id="1400861"/>
    <lineage>
        <taxon>Bacteria</taxon>
        <taxon>Pseudomonadati</taxon>
        <taxon>Pseudomonadota</taxon>
        <taxon>Gammaproteobacteria</taxon>
        <taxon>Candidatus Competibacteraceae</taxon>
        <taxon>Candidatus Contendibacter</taxon>
    </lineage>
</organism>
<evidence type="ECO:0000256" key="6">
    <source>
        <dbReference type="ARBA" id="ARBA00022989"/>
    </source>
</evidence>
<feature type="transmembrane region" description="Helical" evidence="12">
    <location>
        <begin position="370"/>
        <end position="392"/>
    </location>
</feature>
<feature type="transmembrane region" description="Helical" evidence="12">
    <location>
        <begin position="208"/>
        <end position="230"/>
    </location>
</feature>
<dbReference type="InterPro" id="IPR000260">
    <property type="entry name" value="NADH4_N"/>
</dbReference>
<feature type="domain" description="NADH:ubiquinone oxidoreductase chain 4 N-terminal" evidence="14">
    <location>
        <begin position="46"/>
        <end position="117"/>
    </location>
</feature>
<dbReference type="AlphaFoldDB" id="A0A7U7GFI5"/>
<evidence type="ECO:0000259" key="14">
    <source>
        <dbReference type="Pfam" id="PF01059"/>
    </source>
</evidence>
<feature type="transmembrane region" description="Helical" evidence="12">
    <location>
        <begin position="242"/>
        <end position="259"/>
    </location>
</feature>
<dbReference type="PANTHER" id="PTHR43507:SF1">
    <property type="entry name" value="NADH-UBIQUINONE OXIDOREDUCTASE CHAIN 4"/>
    <property type="match status" value="1"/>
</dbReference>
<evidence type="ECO:0000313" key="16">
    <source>
        <dbReference type="Proteomes" id="UP000019184"/>
    </source>
</evidence>
<reference evidence="15 16" key="1">
    <citation type="journal article" date="2014" name="ISME J.">
        <title>Candidatus Competibacter-lineage genomes retrieved from metagenomes reveal functional metabolic diversity.</title>
        <authorList>
            <person name="McIlroy S.J."/>
            <person name="Albertsen M."/>
            <person name="Andresen E.K."/>
            <person name="Saunders A.M."/>
            <person name="Kristiansen R."/>
            <person name="Stokholm-Bjerregaard M."/>
            <person name="Nielsen K.L."/>
            <person name="Nielsen P.H."/>
        </authorList>
    </citation>
    <scope>NUCLEOTIDE SEQUENCE [LARGE SCALE GENOMIC DNA]</scope>
    <source>
        <strain evidence="15 16">Run_B_J11</strain>
    </source>
</reference>
<dbReference type="InterPro" id="IPR003918">
    <property type="entry name" value="NADH_UbQ_OxRdtase"/>
</dbReference>
<dbReference type="Pfam" id="PF00361">
    <property type="entry name" value="Proton_antipo_M"/>
    <property type="match status" value="1"/>
</dbReference>
<keyword evidence="4 11" id="KW-0812">Transmembrane</keyword>
<feature type="domain" description="NADH:quinone oxidoreductase/Mrp antiporter transmembrane" evidence="13">
    <location>
        <begin position="127"/>
        <end position="417"/>
    </location>
</feature>
<dbReference type="PRINTS" id="PR01437">
    <property type="entry name" value="NUOXDRDTASE4"/>
</dbReference>
<dbReference type="OrthoDB" id="9768329at2"/>
<keyword evidence="16" id="KW-1185">Reference proteome</keyword>
<keyword evidence="6 12" id="KW-1133">Transmembrane helix</keyword>
<dbReference type="InterPro" id="IPR001750">
    <property type="entry name" value="ND/Mrp_TM"/>
</dbReference>
<protein>
    <recommendedName>
        <fullName evidence="3">NADH-quinone oxidoreductase subunit M</fullName>
    </recommendedName>
    <alternativeName>
        <fullName evidence="9">NADH dehydrogenase I subunit M</fullName>
    </alternativeName>
    <alternativeName>
        <fullName evidence="10">NDH-1 subunit M</fullName>
    </alternativeName>
</protein>
<feature type="transmembrane region" description="Helical" evidence="12">
    <location>
        <begin position="299"/>
        <end position="319"/>
    </location>
</feature>
<feature type="transmembrane region" description="Helical" evidence="12">
    <location>
        <begin position="31"/>
        <end position="51"/>
    </location>
</feature>
<feature type="transmembrane region" description="Helical" evidence="12">
    <location>
        <begin position="404"/>
        <end position="423"/>
    </location>
</feature>
<keyword evidence="8 12" id="KW-0472">Membrane</keyword>
<evidence type="ECO:0000256" key="11">
    <source>
        <dbReference type="RuleBase" id="RU000320"/>
    </source>
</evidence>
<feature type="transmembrane region" description="Helical" evidence="12">
    <location>
        <begin position="133"/>
        <end position="151"/>
    </location>
</feature>
<dbReference type="NCBIfam" id="TIGR01972">
    <property type="entry name" value="NDH_I_M"/>
    <property type="match status" value="1"/>
</dbReference>
<feature type="transmembrane region" description="Helical" evidence="12">
    <location>
        <begin position="71"/>
        <end position="98"/>
    </location>
</feature>
<evidence type="ECO:0000256" key="12">
    <source>
        <dbReference type="SAM" id="Phobius"/>
    </source>
</evidence>
<evidence type="ECO:0000256" key="7">
    <source>
        <dbReference type="ARBA" id="ARBA00023027"/>
    </source>
</evidence>
<sequence>MRILSFILWAPFFGAILVVLLPTAQHRIIRSLALFHAGLALVLSWSLLAQFDRSTAAIQFVEQVVWSSSIGVSYALGLDGISLPMVLLSTLLVAVALLASNSVTVRAKGYYAWLLILEFAMLGVFMARDWSLFFMFWELTLIPLFFLIDLWGGEKRHVASLNFVLYTMGGAIFILIGIIMVYRLTPTQSFAMAAISQAAASLPRNEQVWLLLAFLVGFGVKIPIFPLHGWLPLAHVEAPSPVSILLSGALLKMGAYGLLRVVSMLPQGTLALQPLLVGIALVSILYGGLLAWRQSDLKAMIAYSSVSHMGVVLLGISALNEIGLLGATLQMVAHGLIAGALFLLIGLLYERTHTRQVADYGALVRLAPGFSLLLTLALLAGMGLPGLGGFVAELHVLIGGFERWGWLMLLASLGVLISAAYAVRTMGQLFTGPVRPAMGELHDLQPHEWVAAMPLAAGLVILGLYPAPVIALLSATVKELATIFTYSL</sequence>
<evidence type="ECO:0000256" key="1">
    <source>
        <dbReference type="ARBA" id="ARBA00004127"/>
    </source>
</evidence>
<evidence type="ECO:0000256" key="2">
    <source>
        <dbReference type="ARBA" id="ARBA00009025"/>
    </source>
</evidence>
<dbReference type="RefSeq" id="WP_034436486.1">
    <property type="nucleotide sequence ID" value="NZ_CBTK010000302.1"/>
</dbReference>
<feature type="transmembrane region" description="Helical" evidence="12">
    <location>
        <begin position="6"/>
        <end position="24"/>
    </location>
</feature>
<evidence type="ECO:0000256" key="9">
    <source>
        <dbReference type="ARBA" id="ARBA00031584"/>
    </source>
</evidence>
<feature type="transmembrane region" description="Helical" evidence="12">
    <location>
        <begin position="110"/>
        <end position="127"/>
    </location>
</feature>
<dbReference type="GO" id="GO:0008137">
    <property type="term" value="F:NADH dehydrogenase (ubiquinone) activity"/>
    <property type="evidence" value="ECO:0007669"/>
    <property type="project" value="InterPro"/>
</dbReference>
<dbReference type="GO" id="GO:0048039">
    <property type="term" value="F:ubiquinone binding"/>
    <property type="evidence" value="ECO:0007669"/>
    <property type="project" value="TreeGrafter"/>
</dbReference>
<name>A0A7U7GFI5_9GAMM</name>
<evidence type="ECO:0000256" key="10">
    <source>
        <dbReference type="ARBA" id="ARBA00032798"/>
    </source>
</evidence>
<evidence type="ECO:0000259" key="13">
    <source>
        <dbReference type="Pfam" id="PF00361"/>
    </source>
</evidence>
<feature type="transmembrane region" description="Helical" evidence="12">
    <location>
        <begin position="163"/>
        <end position="182"/>
    </location>
</feature>
<evidence type="ECO:0000256" key="4">
    <source>
        <dbReference type="ARBA" id="ARBA00022692"/>
    </source>
</evidence>
<keyword evidence="5" id="KW-1278">Translocase</keyword>
<dbReference type="Pfam" id="PF01059">
    <property type="entry name" value="Oxidored_q5_N"/>
    <property type="match status" value="1"/>
</dbReference>
<gene>
    <name evidence="15" type="ORF">BN874_830010</name>
</gene>
<keyword evidence="7" id="KW-0520">NAD</keyword>
<evidence type="ECO:0000313" key="15">
    <source>
        <dbReference type="EMBL" id="CDH47457.1"/>
    </source>
</evidence>
<dbReference type="GO" id="GO:0015990">
    <property type="term" value="P:electron transport coupled proton transport"/>
    <property type="evidence" value="ECO:0007669"/>
    <property type="project" value="TreeGrafter"/>
</dbReference>
<comment type="caution">
    <text evidence="15">The sequence shown here is derived from an EMBL/GenBank/DDBJ whole genome shotgun (WGS) entry which is preliminary data.</text>
</comment>